<dbReference type="PROSITE" id="PS00455">
    <property type="entry name" value="AMP_BINDING"/>
    <property type="match status" value="1"/>
</dbReference>
<gene>
    <name evidence="7" type="ORF">JHE00_26165</name>
</gene>
<keyword evidence="2 7" id="KW-0436">Ligase</keyword>
<keyword evidence="4" id="KW-0067">ATP-binding</keyword>
<comment type="similarity">
    <text evidence="1">Belongs to the ATP-dependent AMP-binding enzyme family.</text>
</comment>
<evidence type="ECO:0000256" key="2">
    <source>
        <dbReference type="ARBA" id="ARBA00022598"/>
    </source>
</evidence>
<dbReference type="InterPro" id="IPR025110">
    <property type="entry name" value="AMP-bd_C"/>
</dbReference>
<dbReference type="GO" id="GO:0006629">
    <property type="term" value="P:lipid metabolic process"/>
    <property type="evidence" value="ECO:0007669"/>
    <property type="project" value="InterPro"/>
</dbReference>
<evidence type="ECO:0000259" key="5">
    <source>
        <dbReference type="Pfam" id="PF00501"/>
    </source>
</evidence>
<reference evidence="7" key="1">
    <citation type="submission" date="2020-12" db="EMBL/GenBank/DDBJ databases">
        <title>Prauserella sp. ASG 168, a novel actinomycete isolated from cave rock.</title>
        <authorList>
            <person name="Suriyachadkun C."/>
        </authorList>
    </citation>
    <scope>NUCLEOTIDE SEQUENCE</scope>
    <source>
        <strain evidence="7">ASG 168</strain>
    </source>
</reference>
<evidence type="ECO:0000259" key="6">
    <source>
        <dbReference type="Pfam" id="PF13193"/>
    </source>
</evidence>
<name>A0A934QYW2_9PSEU</name>
<evidence type="ECO:0000313" key="7">
    <source>
        <dbReference type="EMBL" id="MBK1787829.1"/>
    </source>
</evidence>
<dbReference type="PANTHER" id="PTHR42921:SF1">
    <property type="entry name" value="ACETOACETYL-COA SYNTHETASE"/>
    <property type="match status" value="1"/>
</dbReference>
<dbReference type="Gene3D" id="3.30.300.30">
    <property type="match status" value="1"/>
</dbReference>
<sequence length="660" mass="70032">MARHRVISEPDADTAAASALGRFATRLGFGLGEYDALWRWSVSAPADFWRAAAEFTDLPVDLGPVDDNGAADMAGRRFFPEGRVNVAAALLSGGPGDTAVFEAGAEGVRGRTTYAELKAETEAVAAWLRATGVGPGSVVATIAPNGKPALVSFLATLAVGATWTSCSPDFSADAVLDRIGQVSPAVLFAPTRYRYNGRDHDYRDRVADLASALGSLRGVVLLADESTGPGLDLGVPTVDYATLAAGELPRSTGFTWDTHPFDTPALVMYSSGTTGKPKAIVHSGGGILLKLTMEHAFHTDLHRQDVTLWFTNIAWMMFHWLALTLVRGGAIVLYDDAAIPRVDGRPDHGVLWRLAQECGVTAFGTSPSYLAALQSAGYRPGEHHDLSAIRTFLSSGAPLSADQFEWVHAQVPAARLSPISGGTELLSSFLGGSPLHPVRAGEMSCRILGQAVDVLDEKGSSVVGVPGELVCTRPFPSMPLTFVGEGGDERYRQAYFEAYDGIWTHGDLAEMTLSGGVIIHGRSDNTLNPQGVRIGTAEVYRPLESVPEISDSVVFGLKHGGDERIVLCVVLQDGLVLDDELATKIRATIRGQASPRHVPAEIHQVSAIPYTLNGKRVEGAARKAASGEDLSRFTSLANPECLREFAGLGGTRLDDGKVPA</sequence>
<evidence type="ECO:0000256" key="1">
    <source>
        <dbReference type="ARBA" id="ARBA00006432"/>
    </source>
</evidence>
<dbReference type="InterPro" id="IPR020845">
    <property type="entry name" value="AMP-binding_CS"/>
</dbReference>
<evidence type="ECO:0000313" key="8">
    <source>
        <dbReference type="Proteomes" id="UP000635245"/>
    </source>
</evidence>
<accession>A0A934QYW2</accession>
<evidence type="ECO:0000256" key="3">
    <source>
        <dbReference type="ARBA" id="ARBA00022741"/>
    </source>
</evidence>
<protein>
    <submittedName>
        <fullName evidence="7">Acetoacetate--CoA ligase</fullName>
        <ecNumber evidence="7">6.2.1.16</ecNumber>
    </submittedName>
</protein>
<dbReference type="RefSeq" id="WP_200322921.1">
    <property type="nucleotide sequence ID" value="NZ_JAENJH010000008.1"/>
</dbReference>
<dbReference type="NCBIfam" id="NF002937">
    <property type="entry name" value="PRK03584.1"/>
    <property type="match status" value="1"/>
</dbReference>
<dbReference type="Pfam" id="PF00501">
    <property type="entry name" value="AMP-binding"/>
    <property type="match status" value="1"/>
</dbReference>
<dbReference type="EMBL" id="JAENJH010000008">
    <property type="protein sequence ID" value="MBK1787829.1"/>
    <property type="molecule type" value="Genomic_DNA"/>
</dbReference>
<dbReference type="NCBIfam" id="TIGR01217">
    <property type="entry name" value="ac_ac_CoA_syn"/>
    <property type="match status" value="1"/>
</dbReference>
<dbReference type="AlphaFoldDB" id="A0A934QYW2"/>
<dbReference type="Proteomes" id="UP000635245">
    <property type="component" value="Unassembled WGS sequence"/>
</dbReference>
<dbReference type="EC" id="6.2.1.16" evidence="7"/>
<dbReference type="InterPro" id="IPR042099">
    <property type="entry name" value="ANL_N_sf"/>
</dbReference>
<evidence type="ECO:0000256" key="4">
    <source>
        <dbReference type="ARBA" id="ARBA00022840"/>
    </source>
</evidence>
<dbReference type="GO" id="GO:0005524">
    <property type="term" value="F:ATP binding"/>
    <property type="evidence" value="ECO:0007669"/>
    <property type="project" value="UniProtKB-KW"/>
</dbReference>
<feature type="domain" description="AMP-dependent synthetase/ligase" evidence="5">
    <location>
        <begin position="95"/>
        <end position="474"/>
    </location>
</feature>
<proteinExistence type="inferred from homology"/>
<dbReference type="Pfam" id="PF13193">
    <property type="entry name" value="AMP-binding_C"/>
    <property type="match status" value="1"/>
</dbReference>
<keyword evidence="3" id="KW-0547">Nucleotide-binding</keyword>
<feature type="domain" description="AMP-binding enzyme C-terminal" evidence="6">
    <location>
        <begin position="544"/>
        <end position="615"/>
    </location>
</feature>
<keyword evidence="8" id="KW-1185">Reference proteome</keyword>
<comment type="caution">
    <text evidence="7">The sequence shown here is derived from an EMBL/GenBank/DDBJ whole genome shotgun (WGS) entry which is preliminary data.</text>
</comment>
<dbReference type="InterPro" id="IPR045851">
    <property type="entry name" value="AMP-bd_C_sf"/>
</dbReference>
<organism evidence="7 8">
    <name type="scientific">Prauserella cavernicola</name>
    <dbReference type="NCBI Taxonomy" id="2800127"/>
    <lineage>
        <taxon>Bacteria</taxon>
        <taxon>Bacillati</taxon>
        <taxon>Actinomycetota</taxon>
        <taxon>Actinomycetes</taxon>
        <taxon>Pseudonocardiales</taxon>
        <taxon>Pseudonocardiaceae</taxon>
        <taxon>Prauserella</taxon>
    </lineage>
</organism>
<dbReference type="Gene3D" id="3.40.50.12780">
    <property type="entry name" value="N-terminal domain of ligase-like"/>
    <property type="match status" value="1"/>
</dbReference>
<dbReference type="InterPro" id="IPR005914">
    <property type="entry name" value="Acac_CoA_synth"/>
</dbReference>
<dbReference type="PANTHER" id="PTHR42921">
    <property type="entry name" value="ACETOACETYL-COA SYNTHETASE"/>
    <property type="match status" value="1"/>
</dbReference>
<dbReference type="InterPro" id="IPR000873">
    <property type="entry name" value="AMP-dep_synth/lig_dom"/>
</dbReference>
<dbReference type="SUPFAM" id="SSF56801">
    <property type="entry name" value="Acetyl-CoA synthetase-like"/>
    <property type="match status" value="1"/>
</dbReference>
<dbReference type="GO" id="GO:0030729">
    <property type="term" value="F:acetoacetate-CoA ligase activity"/>
    <property type="evidence" value="ECO:0007669"/>
    <property type="project" value="UniProtKB-EC"/>
</dbReference>